<sequence>MEAFETYCKGMAAHLRKIRKQRGMTQEALAEAANISPEYVSRIERGINKPSLKTLYDLSMVLEFKFILIDEGPEQETNH</sequence>
<accession>A0ABT5U4K5</accession>
<dbReference type="RefSeq" id="WP_274687273.1">
    <property type="nucleotide sequence ID" value="NZ_JAPMOU010000002.1"/>
</dbReference>
<dbReference type="CDD" id="cd00093">
    <property type="entry name" value="HTH_XRE"/>
    <property type="match status" value="1"/>
</dbReference>
<organism evidence="3 4">
    <name type="scientific">Spartinivicinus poritis</name>
    <dbReference type="NCBI Taxonomy" id="2994640"/>
    <lineage>
        <taxon>Bacteria</taxon>
        <taxon>Pseudomonadati</taxon>
        <taxon>Pseudomonadota</taxon>
        <taxon>Gammaproteobacteria</taxon>
        <taxon>Oceanospirillales</taxon>
        <taxon>Zooshikellaceae</taxon>
        <taxon>Spartinivicinus</taxon>
    </lineage>
</organism>
<dbReference type="SUPFAM" id="SSF47413">
    <property type="entry name" value="lambda repressor-like DNA-binding domains"/>
    <property type="match status" value="1"/>
</dbReference>
<keyword evidence="4" id="KW-1185">Reference proteome</keyword>
<dbReference type="InterPro" id="IPR010982">
    <property type="entry name" value="Lambda_DNA-bd_dom_sf"/>
</dbReference>
<comment type="caution">
    <text evidence="3">The sequence shown here is derived from an EMBL/GenBank/DDBJ whole genome shotgun (WGS) entry which is preliminary data.</text>
</comment>
<dbReference type="Proteomes" id="UP001528823">
    <property type="component" value="Unassembled WGS sequence"/>
</dbReference>
<name>A0ABT5U4K5_9GAMM</name>
<dbReference type="InterPro" id="IPR001387">
    <property type="entry name" value="Cro/C1-type_HTH"/>
</dbReference>
<evidence type="ECO:0000313" key="4">
    <source>
        <dbReference type="Proteomes" id="UP001528823"/>
    </source>
</evidence>
<evidence type="ECO:0000313" key="3">
    <source>
        <dbReference type="EMBL" id="MDE1460906.1"/>
    </source>
</evidence>
<evidence type="ECO:0000256" key="1">
    <source>
        <dbReference type="ARBA" id="ARBA00023125"/>
    </source>
</evidence>
<dbReference type="PANTHER" id="PTHR46797">
    <property type="entry name" value="HTH-TYPE TRANSCRIPTIONAL REGULATOR"/>
    <property type="match status" value="1"/>
</dbReference>
<dbReference type="SMART" id="SM00530">
    <property type="entry name" value="HTH_XRE"/>
    <property type="match status" value="1"/>
</dbReference>
<reference evidence="3 4" key="1">
    <citation type="submission" date="2022-11" db="EMBL/GenBank/DDBJ databases">
        <title>Spartinivicinus poritis sp. nov., isolated from scleractinian coral Porites lutea.</title>
        <authorList>
            <person name="Zhang G."/>
            <person name="Cai L."/>
            <person name="Wei Q."/>
        </authorList>
    </citation>
    <scope>NUCLEOTIDE SEQUENCE [LARGE SCALE GENOMIC DNA]</scope>
    <source>
        <strain evidence="3 4">A2-2</strain>
    </source>
</reference>
<gene>
    <name evidence="3" type="ORF">ORQ98_02875</name>
</gene>
<protein>
    <submittedName>
        <fullName evidence="3">Helix-turn-helix transcriptional regulator</fullName>
    </submittedName>
</protein>
<dbReference type="InterPro" id="IPR050807">
    <property type="entry name" value="TransReg_Diox_bact_type"/>
</dbReference>
<dbReference type="Pfam" id="PF01381">
    <property type="entry name" value="HTH_3"/>
    <property type="match status" value="1"/>
</dbReference>
<dbReference type="EMBL" id="JAPMOU010000002">
    <property type="protein sequence ID" value="MDE1460906.1"/>
    <property type="molecule type" value="Genomic_DNA"/>
</dbReference>
<proteinExistence type="predicted"/>
<dbReference type="PROSITE" id="PS50943">
    <property type="entry name" value="HTH_CROC1"/>
    <property type="match status" value="1"/>
</dbReference>
<evidence type="ECO:0000259" key="2">
    <source>
        <dbReference type="PROSITE" id="PS50943"/>
    </source>
</evidence>
<feature type="domain" description="HTH cro/C1-type" evidence="2">
    <location>
        <begin position="15"/>
        <end position="69"/>
    </location>
</feature>
<dbReference type="PANTHER" id="PTHR46797:SF1">
    <property type="entry name" value="METHYLPHOSPHONATE SYNTHASE"/>
    <property type="match status" value="1"/>
</dbReference>
<dbReference type="Gene3D" id="1.10.260.40">
    <property type="entry name" value="lambda repressor-like DNA-binding domains"/>
    <property type="match status" value="1"/>
</dbReference>
<keyword evidence="1" id="KW-0238">DNA-binding</keyword>